<dbReference type="EMBL" id="CP019607">
    <property type="protein sequence ID" value="AQP49993.1"/>
    <property type="molecule type" value="Genomic_DNA"/>
</dbReference>
<sequence length="167" mass="18722">MTVCVDLDDDVAVIRGIHRACVLDRGHLVLTAAPASSADDLVRAMLITLNVLWRLPARLRPGGVSLNDVGRDIAEWEISWALSRVGITSLWVIDADRAKLFAWLWLRHTAEREDLRLVLHTTTVPDHWQAAALTGCRVRTISPEQLLNPRNLSLTRRHAGTDRRSRG</sequence>
<proteinExistence type="predicted"/>
<dbReference type="Proteomes" id="UP000188235">
    <property type="component" value="Chromosome"/>
</dbReference>
<name>A0A1Q2CV56_9ACTN</name>
<dbReference type="AlphaFoldDB" id="A0A1Q2CV56"/>
<organism evidence="1 2">
    <name type="scientific">Tessaracoccus flavescens</name>
    <dbReference type="NCBI Taxonomy" id="399497"/>
    <lineage>
        <taxon>Bacteria</taxon>
        <taxon>Bacillati</taxon>
        <taxon>Actinomycetota</taxon>
        <taxon>Actinomycetes</taxon>
        <taxon>Propionibacteriales</taxon>
        <taxon>Propionibacteriaceae</taxon>
        <taxon>Tessaracoccus</taxon>
    </lineage>
</organism>
<evidence type="ECO:0000313" key="1">
    <source>
        <dbReference type="EMBL" id="AQP49993.1"/>
    </source>
</evidence>
<dbReference type="STRING" id="399497.BW733_03200"/>
<evidence type="ECO:0000313" key="2">
    <source>
        <dbReference type="Proteomes" id="UP000188235"/>
    </source>
</evidence>
<protein>
    <submittedName>
        <fullName evidence="1">Uncharacterized protein</fullName>
    </submittedName>
</protein>
<reference evidence="1 2" key="1">
    <citation type="journal article" date="2008" name="Int. J. Syst. Evol. Microbiol.">
        <title>Tessaracoccus flavescens sp. nov., isolated from marine sediment.</title>
        <authorList>
            <person name="Lee D.W."/>
            <person name="Lee S.D."/>
        </authorList>
    </citation>
    <scope>NUCLEOTIDE SEQUENCE [LARGE SCALE GENOMIC DNA]</scope>
    <source>
        <strain evidence="1 2">SST-39T</strain>
    </source>
</reference>
<gene>
    <name evidence="1" type="ORF">BW733_03200</name>
</gene>
<dbReference type="KEGG" id="tfa:BW733_03200"/>
<keyword evidence="2" id="KW-1185">Reference proteome</keyword>
<accession>A0A1Q2CV56</accession>